<keyword evidence="5 9" id="KW-0547">Nucleotide-binding</keyword>
<comment type="catalytic activity">
    <reaction evidence="8 9">
        <text>D-gluconate + ATP = 6-phospho-D-gluconate + ADP + H(+)</text>
        <dbReference type="Rhea" id="RHEA:19433"/>
        <dbReference type="ChEBI" id="CHEBI:15378"/>
        <dbReference type="ChEBI" id="CHEBI:18391"/>
        <dbReference type="ChEBI" id="CHEBI:30616"/>
        <dbReference type="ChEBI" id="CHEBI:58759"/>
        <dbReference type="ChEBI" id="CHEBI:456216"/>
        <dbReference type="EC" id="2.7.1.12"/>
    </reaction>
</comment>
<dbReference type="SUPFAM" id="SSF52540">
    <property type="entry name" value="P-loop containing nucleoside triphosphate hydrolases"/>
    <property type="match status" value="1"/>
</dbReference>
<proteinExistence type="inferred from homology"/>
<dbReference type="Gene3D" id="3.40.50.300">
    <property type="entry name" value="P-loop containing nucleotide triphosphate hydrolases"/>
    <property type="match status" value="1"/>
</dbReference>
<dbReference type="InterPro" id="IPR027417">
    <property type="entry name" value="P-loop_NTPase"/>
</dbReference>
<name>A0ABU3MXZ9_9SPHN</name>
<dbReference type="EMBL" id="JALMLT010000001">
    <property type="protein sequence ID" value="MDT8757183.1"/>
    <property type="molecule type" value="Genomic_DNA"/>
</dbReference>
<dbReference type="PANTHER" id="PTHR43442">
    <property type="entry name" value="GLUCONOKINASE-RELATED"/>
    <property type="match status" value="1"/>
</dbReference>
<organism evidence="10">
    <name type="scientific">Sphingomonas psychrotolerans</name>
    <dbReference type="NCBI Taxonomy" id="1327635"/>
    <lineage>
        <taxon>Bacteria</taxon>
        <taxon>Pseudomonadati</taxon>
        <taxon>Pseudomonadota</taxon>
        <taxon>Alphaproteobacteria</taxon>
        <taxon>Sphingomonadales</taxon>
        <taxon>Sphingomonadaceae</taxon>
        <taxon>Sphingomonas</taxon>
    </lineage>
</organism>
<comment type="similarity">
    <text evidence="2 9">Belongs to the gluconokinase GntK/GntV family.</text>
</comment>
<reference evidence="10" key="1">
    <citation type="submission" date="2022-04" db="EMBL/GenBank/DDBJ databases">
        <title>Tomato heritable bacteria conferring resistance against bacterial wilt.</title>
        <authorList>
            <person name="Yin J."/>
        </authorList>
    </citation>
    <scope>NUCLEOTIDE SEQUENCE</scope>
    <source>
        <strain evidence="10">Cra20</strain>
    </source>
</reference>
<evidence type="ECO:0000256" key="6">
    <source>
        <dbReference type="ARBA" id="ARBA00022777"/>
    </source>
</evidence>
<dbReference type="PANTHER" id="PTHR43442:SF3">
    <property type="entry name" value="GLUCONOKINASE-RELATED"/>
    <property type="match status" value="1"/>
</dbReference>
<keyword evidence="6 9" id="KW-0418">Kinase</keyword>
<accession>A0ABU3MXZ9</accession>
<dbReference type="CDD" id="cd02021">
    <property type="entry name" value="GntK"/>
    <property type="match status" value="1"/>
</dbReference>
<dbReference type="NCBIfam" id="TIGR01313">
    <property type="entry name" value="therm_gnt_kin"/>
    <property type="match status" value="1"/>
</dbReference>
<keyword evidence="7 9" id="KW-0067">ATP-binding</keyword>
<comment type="pathway">
    <text evidence="1">Carbohydrate acid metabolism.</text>
</comment>
<evidence type="ECO:0000256" key="1">
    <source>
        <dbReference type="ARBA" id="ARBA00004761"/>
    </source>
</evidence>
<gene>
    <name evidence="10" type="ORF">MZO42_00595</name>
</gene>
<sequence>MAPTPHSRPFAVLVMGVTGCGKSTLGALLARALDCPFLEGDDFHSAEAIEKMRNGRPLTDEDRAPWLERVGAATARSVAEHGAAVTACSALRKRYRDRLRAMIACPVQLVHLDVGRERLLQRLAARAGHFMPPSLLDSQLATLEYPLAEERALTVESNVLPGPLRDSILAQLKSRMLEA</sequence>
<dbReference type="InterPro" id="IPR006001">
    <property type="entry name" value="Therm_gnt_kin"/>
</dbReference>
<keyword evidence="4 9" id="KW-0808">Transferase</keyword>
<evidence type="ECO:0000313" key="10">
    <source>
        <dbReference type="EMBL" id="MDT8757183.1"/>
    </source>
</evidence>
<comment type="caution">
    <text evidence="10">The sequence shown here is derived from an EMBL/GenBank/DDBJ whole genome shotgun (WGS) entry which is preliminary data.</text>
</comment>
<evidence type="ECO:0000256" key="8">
    <source>
        <dbReference type="ARBA" id="ARBA00048090"/>
    </source>
</evidence>
<evidence type="ECO:0000256" key="9">
    <source>
        <dbReference type="RuleBase" id="RU363066"/>
    </source>
</evidence>
<dbReference type="Pfam" id="PF13671">
    <property type="entry name" value="AAA_33"/>
    <property type="match status" value="1"/>
</dbReference>
<evidence type="ECO:0000256" key="3">
    <source>
        <dbReference type="ARBA" id="ARBA00012054"/>
    </source>
</evidence>
<evidence type="ECO:0000256" key="4">
    <source>
        <dbReference type="ARBA" id="ARBA00022679"/>
    </source>
</evidence>
<dbReference type="EC" id="2.7.1.12" evidence="3 9"/>
<protein>
    <recommendedName>
        <fullName evidence="3 9">Gluconokinase</fullName>
        <ecNumber evidence="3 9">2.7.1.12</ecNumber>
    </recommendedName>
</protein>
<evidence type="ECO:0000256" key="5">
    <source>
        <dbReference type="ARBA" id="ARBA00022741"/>
    </source>
</evidence>
<evidence type="ECO:0000256" key="2">
    <source>
        <dbReference type="ARBA" id="ARBA00008420"/>
    </source>
</evidence>
<evidence type="ECO:0000256" key="7">
    <source>
        <dbReference type="ARBA" id="ARBA00022840"/>
    </source>
</evidence>